<name>A0A433SYT7_ELYCH</name>
<feature type="chain" id="PRO_5019492726" description="Zinc transporter ZIP4/12 EF-hand domain-containing protein" evidence="3">
    <location>
        <begin position="29"/>
        <end position="520"/>
    </location>
</feature>
<keyword evidence="2" id="KW-0812">Transmembrane</keyword>
<accession>A0A433SYT7</accession>
<dbReference type="GO" id="GO:0071578">
    <property type="term" value="P:zinc ion import across plasma membrane"/>
    <property type="evidence" value="ECO:0007669"/>
    <property type="project" value="TreeGrafter"/>
</dbReference>
<dbReference type="InterPro" id="IPR049406">
    <property type="entry name" value="ZIP4_12_EF-hand"/>
</dbReference>
<evidence type="ECO:0000256" key="3">
    <source>
        <dbReference type="SAM" id="SignalP"/>
    </source>
</evidence>
<feature type="compositionally biased region" description="Low complexity" evidence="1">
    <location>
        <begin position="398"/>
        <end position="411"/>
    </location>
</feature>
<dbReference type="GO" id="GO:0140410">
    <property type="term" value="F:monoatomic cation:bicarbonate symporter activity"/>
    <property type="evidence" value="ECO:0007669"/>
    <property type="project" value="TreeGrafter"/>
</dbReference>
<dbReference type="AlphaFoldDB" id="A0A433SYT7"/>
<dbReference type="GO" id="GO:0005886">
    <property type="term" value="C:plasma membrane"/>
    <property type="evidence" value="ECO:0007669"/>
    <property type="project" value="TreeGrafter"/>
</dbReference>
<keyword evidence="2" id="KW-0472">Membrane</keyword>
<evidence type="ECO:0000259" key="4">
    <source>
        <dbReference type="Pfam" id="PF21116"/>
    </source>
</evidence>
<dbReference type="STRING" id="188477.A0A433SYT7"/>
<feature type="region of interest" description="Disordered" evidence="1">
    <location>
        <begin position="78"/>
        <end position="97"/>
    </location>
</feature>
<dbReference type="GO" id="GO:0005385">
    <property type="term" value="F:zinc ion transmembrane transporter activity"/>
    <property type="evidence" value="ECO:0007669"/>
    <property type="project" value="TreeGrafter"/>
</dbReference>
<reference evidence="5 6" key="1">
    <citation type="submission" date="2019-01" db="EMBL/GenBank/DDBJ databases">
        <title>A draft genome assembly of the solar-powered sea slug Elysia chlorotica.</title>
        <authorList>
            <person name="Cai H."/>
            <person name="Li Q."/>
            <person name="Fang X."/>
            <person name="Li J."/>
            <person name="Curtis N.E."/>
            <person name="Altenburger A."/>
            <person name="Shibata T."/>
            <person name="Feng M."/>
            <person name="Maeda T."/>
            <person name="Schwartz J.A."/>
            <person name="Shigenobu S."/>
            <person name="Lundholm N."/>
            <person name="Nishiyama T."/>
            <person name="Yang H."/>
            <person name="Hasebe M."/>
            <person name="Li S."/>
            <person name="Pierce S.K."/>
            <person name="Wang J."/>
        </authorList>
    </citation>
    <scope>NUCLEOTIDE SEQUENCE [LARGE SCALE GENOMIC DNA]</scope>
    <source>
        <strain evidence="5">EC2010</strain>
        <tissue evidence="5">Whole organism of an adult</tissue>
    </source>
</reference>
<evidence type="ECO:0000313" key="6">
    <source>
        <dbReference type="Proteomes" id="UP000271974"/>
    </source>
</evidence>
<dbReference type="Proteomes" id="UP000271974">
    <property type="component" value="Unassembled WGS sequence"/>
</dbReference>
<proteinExistence type="predicted"/>
<feature type="region of interest" description="Disordered" evidence="1">
    <location>
        <begin position="200"/>
        <end position="220"/>
    </location>
</feature>
<feature type="non-terminal residue" evidence="5">
    <location>
        <position position="520"/>
    </location>
</feature>
<sequence length="520" mass="56231">MKNFDNLSSYTYVCAILSLGFLVGSVSPASQSGGPRLGVFHKISDGKGSDLNKTLSVLGLQNFVDTLIGHLECEVHGDHEDHEDHGDHADHDHEGHDESHEECKKFMCVNATTLVSASLGHPLGEPISENQFEDVCVILLDLITSMDDLDLCNKVVNTSDLSVETSRRNLLNATLGVGDGVTQIPNSGVATLLGILKEHTHDHSSHDDHADHDNEDHDGHDLSSLLVRLHGNDDHADHSSEDHTDHDHGSEDHTDHADHDDLDDHDHEVHNEKVAALIVKQKCLSVDSVQYYLGLDAGQNVSLSSLPQLTTVVTYMLYQGSDVEDECRLLPTSEQFASAIFSSYGIQEGNIDINGLKTIMTKLGIGKNATASSSSDSDHSDHSGHDHRRKRRSLPEQMSSVSGMSSMSSLSRTKRQAPVVSSPLTTCYSAEQLMALYDASVSVDQATFQQMCPALVSQKLFADCSVSPASGDQSDSDKSVSDVERYGYGSVSVLIICLCSVLCAIFVLCASPSTNKALMS</sequence>
<dbReference type="PANTHER" id="PTHR12191:SF21">
    <property type="entry name" value="ZINC TRANSPORTER ZIP4"/>
    <property type="match status" value="1"/>
</dbReference>
<evidence type="ECO:0000256" key="2">
    <source>
        <dbReference type="SAM" id="Phobius"/>
    </source>
</evidence>
<keyword evidence="2" id="KW-1133">Transmembrane helix</keyword>
<protein>
    <recommendedName>
        <fullName evidence="4">Zinc transporter ZIP4/12 EF-hand domain-containing protein</fullName>
    </recommendedName>
</protein>
<gene>
    <name evidence="5" type="ORF">EGW08_017758</name>
</gene>
<evidence type="ECO:0000313" key="5">
    <source>
        <dbReference type="EMBL" id="RUS74483.1"/>
    </source>
</evidence>
<feature type="transmembrane region" description="Helical" evidence="2">
    <location>
        <begin position="486"/>
        <end position="510"/>
    </location>
</feature>
<dbReference type="EMBL" id="RQTK01000827">
    <property type="protein sequence ID" value="RUS74483.1"/>
    <property type="molecule type" value="Genomic_DNA"/>
</dbReference>
<dbReference type="OrthoDB" id="200954at2759"/>
<keyword evidence="3" id="KW-0732">Signal</keyword>
<feature type="region of interest" description="Disordered" evidence="1">
    <location>
        <begin position="232"/>
        <end position="265"/>
    </location>
</feature>
<keyword evidence="6" id="KW-1185">Reference proteome</keyword>
<comment type="caution">
    <text evidence="5">The sequence shown here is derived from an EMBL/GenBank/DDBJ whole genome shotgun (WGS) entry which is preliminary data.</text>
</comment>
<dbReference type="PANTHER" id="PTHR12191">
    <property type="entry name" value="SOLUTE CARRIER FAMILY 39"/>
    <property type="match status" value="1"/>
</dbReference>
<organism evidence="5 6">
    <name type="scientific">Elysia chlorotica</name>
    <name type="common">Eastern emerald elysia</name>
    <name type="synonym">Sea slug</name>
    <dbReference type="NCBI Taxonomy" id="188477"/>
    <lineage>
        <taxon>Eukaryota</taxon>
        <taxon>Metazoa</taxon>
        <taxon>Spiralia</taxon>
        <taxon>Lophotrochozoa</taxon>
        <taxon>Mollusca</taxon>
        <taxon>Gastropoda</taxon>
        <taxon>Heterobranchia</taxon>
        <taxon>Euthyneura</taxon>
        <taxon>Panpulmonata</taxon>
        <taxon>Sacoglossa</taxon>
        <taxon>Placobranchoidea</taxon>
        <taxon>Plakobranchidae</taxon>
        <taxon>Elysia</taxon>
    </lineage>
</organism>
<feature type="domain" description="Zinc transporter ZIP4/12 EF-hand" evidence="4">
    <location>
        <begin position="336"/>
        <end position="460"/>
    </location>
</feature>
<dbReference type="InterPro" id="IPR050799">
    <property type="entry name" value="ZIP_Transporter"/>
</dbReference>
<dbReference type="Pfam" id="PF21116">
    <property type="entry name" value="EF-hand_Zip"/>
    <property type="match status" value="1"/>
</dbReference>
<feature type="signal peptide" evidence="3">
    <location>
        <begin position="1"/>
        <end position="28"/>
    </location>
</feature>
<dbReference type="GO" id="GO:0030003">
    <property type="term" value="P:intracellular monoatomic cation homeostasis"/>
    <property type="evidence" value="ECO:0007669"/>
    <property type="project" value="TreeGrafter"/>
</dbReference>
<feature type="region of interest" description="Disordered" evidence="1">
    <location>
        <begin position="369"/>
        <end position="417"/>
    </location>
</feature>
<evidence type="ECO:0000256" key="1">
    <source>
        <dbReference type="SAM" id="MobiDB-lite"/>
    </source>
</evidence>